<organism evidence="3">
    <name type="scientific">Anopheles darlingi</name>
    <name type="common">Mosquito</name>
    <dbReference type="NCBI Taxonomy" id="43151"/>
    <lineage>
        <taxon>Eukaryota</taxon>
        <taxon>Metazoa</taxon>
        <taxon>Ecdysozoa</taxon>
        <taxon>Arthropoda</taxon>
        <taxon>Hexapoda</taxon>
        <taxon>Insecta</taxon>
        <taxon>Pterygota</taxon>
        <taxon>Neoptera</taxon>
        <taxon>Endopterygota</taxon>
        <taxon>Diptera</taxon>
        <taxon>Nematocera</taxon>
        <taxon>Culicoidea</taxon>
        <taxon>Culicidae</taxon>
        <taxon>Anophelinae</taxon>
        <taxon>Anopheles</taxon>
    </lineage>
</organism>
<keyword evidence="2" id="KW-0732">Signal</keyword>
<name>A0A2M4DKN4_ANODA</name>
<evidence type="ECO:0000256" key="2">
    <source>
        <dbReference type="SAM" id="SignalP"/>
    </source>
</evidence>
<feature type="compositionally biased region" description="Low complexity" evidence="1">
    <location>
        <begin position="28"/>
        <end position="41"/>
    </location>
</feature>
<feature type="signal peptide" evidence="2">
    <location>
        <begin position="1"/>
        <end position="19"/>
    </location>
</feature>
<evidence type="ECO:0000256" key="1">
    <source>
        <dbReference type="SAM" id="MobiDB-lite"/>
    </source>
</evidence>
<dbReference type="AlphaFoldDB" id="A0A2M4DKN4"/>
<evidence type="ECO:0000313" key="3">
    <source>
        <dbReference type="EMBL" id="MBW78107.1"/>
    </source>
</evidence>
<dbReference type="EMBL" id="GGFL01013929">
    <property type="protein sequence ID" value="MBW78107.1"/>
    <property type="molecule type" value="Transcribed_RNA"/>
</dbReference>
<protein>
    <submittedName>
        <fullName evidence="3">Putative secreted protein</fullName>
    </submittedName>
</protein>
<feature type="region of interest" description="Disordered" evidence="1">
    <location>
        <begin position="28"/>
        <end position="47"/>
    </location>
</feature>
<accession>A0A2M4DKN4</accession>
<proteinExistence type="predicted"/>
<sequence length="67" mass="6952">MPMLWCLLVWSGDACLSDGLSVSKACGSCSSSNTHSSSSGGRDTMIGRDGSKVYSLSLSLSVPFSFP</sequence>
<feature type="chain" id="PRO_5014869744" evidence="2">
    <location>
        <begin position="20"/>
        <end position="67"/>
    </location>
</feature>
<reference evidence="3" key="1">
    <citation type="submission" date="2018-01" db="EMBL/GenBank/DDBJ databases">
        <title>An insight into the sialome of Amazonian anophelines.</title>
        <authorList>
            <person name="Ribeiro J.M."/>
            <person name="Scarpassa V."/>
            <person name="Calvo E."/>
        </authorList>
    </citation>
    <scope>NUCLEOTIDE SEQUENCE</scope>
</reference>